<protein>
    <submittedName>
        <fullName evidence="1">Uncharacterized protein</fullName>
    </submittedName>
</protein>
<accession>A0A384ZWN2</accession>
<name>A0A384ZWN2_9CAUD</name>
<evidence type="ECO:0000313" key="1">
    <source>
        <dbReference type="EMBL" id="AXG66646.1"/>
    </source>
</evidence>
<organism evidence="1 2">
    <name type="scientific">Dickeya phage vB_DsoM_JA13</name>
    <dbReference type="NCBI Taxonomy" id="2283030"/>
    <lineage>
        <taxon>Viruses</taxon>
        <taxon>Duplodnaviria</taxon>
        <taxon>Heunggongvirae</taxon>
        <taxon>Uroviricota</taxon>
        <taxon>Caudoviricetes</taxon>
        <taxon>Salmondvirus</taxon>
        <taxon>Salmondvirus JA11</taxon>
    </lineage>
</organism>
<evidence type="ECO:0000313" key="2">
    <source>
        <dbReference type="Proteomes" id="UP000263742"/>
    </source>
</evidence>
<sequence length="252" mass="28498">MPKPKKQTLFDSLHAKFFTKNPCAQMQDILRIVVVKPVNSLHFKLVVRPAAWNQHEENFREISIRRAELHYVDIICTQGTFADSTHAETMEQAMDAIYKYLSARSIARTKLFDAAAVYAHTLRNSGAAGVSVSDCIDRIIIRDLSVNYSTELHITQKSNGRITMSLYANGELSFCTEPQTEQQLIDKATYVLFGGGPVEDALPKLLRHEVKAVTQMLEKYNVNLNEDTITFKKEDFFSFVGDLVQHKAPGKN</sequence>
<reference evidence="1 2" key="1">
    <citation type="journal article" date="2018" name="Front. Microbiol.">
        <title>Jumbo Bacteriophages Are Represented Within an Increasing Diversity of Environmental Viruses Infecting the Emerging Phytopathogen, Dickeya solani.</title>
        <authorList>
            <person name="Day A.W."/>
            <person name="Ahn J."/>
            <person name="Salmond G.P.C."/>
        </authorList>
    </citation>
    <scope>NUCLEOTIDE SEQUENCE [LARGE SCALE GENOMIC DNA]</scope>
</reference>
<dbReference type="Proteomes" id="UP000263742">
    <property type="component" value="Segment"/>
</dbReference>
<dbReference type="EMBL" id="MH460460">
    <property type="protein sequence ID" value="AXG66646.1"/>
    <property type="molecule type" value="Genomic_DNA"/>
</dbReference>
<proteinExistence type="predicted"/>
<gene>
    <name evidence="1" type="ORF">JA13_243</name>
</gene>